<feature type="chain" id="PRO_5046235927" evidence="2">
    <location>
        <begin position="25"/>
        <end position="878"/>
    </location>
</feature>
<proteinExistence type="predicted"/>
<feature type="domain" description="DUF5117" evidence="4">
    <location>
        <begin position="128"/>
        <end position="316"/>
    </location>
</feature>
<dbReference type="InterPro" id="IPR033413">
    <property type="entry name" value="DUF5117"/>
</dbReference>
<dbReference type="RefSeq" id="WP_311369249.1">
    <property type="nucleotide sequence ID" value="NZ_JAVRHX010000003.1"/>
</dbReference>
<dbReference type="Gene3D" id="3.40.390.10">
    <property type="entry name" value="Collagenase (Catalytic Domain)"/>
    <property type="match status" value="1"/>
</dbReference>
<feature type="domain" description="EcxA zinc-binding" evidence="3">
    <location>
        <begin position="488"/>
        <end position="802"/>
    </location>
</feature>
<evidence type="ECO:0000259" key="3">
    <source>
        <dbReference type="Pfam" id="PF16313"/>
    </source>
</evidence>
<protein>
    <submittedName>
        <fullName evidence="5">Zinc-dependent metalloprotease</fullName>
    </submittedName>
</protein>
<evidence type="ECO:0000256" key="2">
    <source>
        <dbReference type="SAM" id="SignalP"/>
    </source>
</evidence>
<dbReference type="InterPro" id="IPR034032">
    <property type="entry name" value="Zn_MMP-like_bac"/>
</dbReference>
<sequence>MSNILRLALLSLSLYITSTMLSFAQEEEPAEPPKEETSTSQTANEESSEEKNDEESEEEKPETLEEVVEEMERFPGIFDLYRDTETGGLHMAIAKSQIDKEFLYFATIKNGVLEAWSRRGAPIAQDVIEIRRYFDRIDFVKKNTNYVIDPDSPLANGGMANITDAVLASAEIIATSEDENSYLISADGLFQTEALARVTYGMNPEQPPHRQFNIGKLSNDKVKYTHIGVYPENLNVLADFVYENSRPYMSGSARLADARATTISVQHSFVKMPENDFVPRLDDHRVGYFRAQATDLNSYEHTPYRDYINRFHLVKKDPDAALSEPVEPIVWWIENTTPLEYRERLKDGVLAWNSSFEKAGFKNAIVVKIQPDNVDWNAEDIRYNVIRFSNTPNAGSAFGPNYVNPRTGQILGGDVMFEHSFLSSYGFRGDVLANPDEFLKSFLASDDDGHEGHNHSSLLRCSKGYQMREMANFGYIALNAMNASVSDQRKIIEQMLMELMLHEVGHVIGLSHNMKASNFRSMEEVFNDKVTQGVTTASIMDYTALVISKPGEKQGDFFATKPGPYDDWAIQFGYDPALEGEAREAHLARSTMPELMFGNDADDMRSPGRGIDPRVNIWDMSSDSIDFAQYQFELVNEVTPLVKDKLAKDGETWAKLRTATRTMITYKAGPTAAVSSYIGGIEVTRFDQGQVSDVSPYQPLSKEKQKQAMNVLSEFIFAPNAFTLPQELIQHSLMQRRGFMHWGNTEDPKLHQLVLGVQKIALARLLNPTVMLRMSDTVLYGNTYTIEQMTSDLTDAIFEADIKSSINSHRRLLQTEYLSQLLAILDGESHDPIAKAAVFTQILKIQDWVSSGRVKDAASKAHRTYLEYLIADALALED</sequence>
<keyword evidence="5" id="KW-0482">Metalloprotease</keyword>
<keyword evidence="5" id="KW-0378">Hydrolase</keyword>
<dbReference type="CDD" id="cd04276">
    <property type="entry name" value="ZnMc_MMP_like_2"/>
    <property type="match status" value="1"/>
</dbReference>
<dbReference type="Proteomes" id="UP001253545">
    <property type="component" value="Unassembled WGS sequence"/>
</dbReference>
<evidence type="ECO:0000313" key="5">
    <source>
        <dbReference type="EMBL" id="MDT0595733.1"/>
    </source>
</evidence>
<keyword evidence="2" id="KW-0732">Signal</keyword>
<reference evidence="5 6" key="1">
    <citation type="submission" date="2023-09" db="EMBL/GenBank/DDBJ databases">
        <authorList>
            <person name="Rey-Velasco X."/>
        </authorList>
    </citation>
    <scope>NUCLEOTIDE SEQUENCE [LARGE SCALE GENOMIC DNA]</scope>
    <source>
        <strain evidence="5 6">P117</strain>
    </source>
</reference>
<accession>A0ABU2ZUL4</accession>
<evidence type="ECO:0000256" key="1">
    <source>
        <dbReference type="SAM" id="MobiDB-lite"/>
    </source>
</evidence>
<dbReference type="SUPFAM" id="SSF55486">
    <property type="entry name" value="Metalloproteases ('zincins'), catalytic domain"/>
    <property type="match status" value="1"/>
</dbReference>
<dbReference type="PANTHER" id="PTHR38478">
    <property type="entry name" value="PEPTIDASE M1A AND M12B"/>
    <property type="match status" value="1"/>
</dbReference>
<keyword evidence="5" id="KW-0645">Protease</keyword>
<dbReference type="EMBL" id="JAVRHX010000003">
    <property type="protein sequence ID" value="MDT0595733.1"/>
    <property type="molecule type" value="Genomic_DNA"/>
</dbReference>
<dbReference type="InterPro" id="IPR024079">
    <property type="entry name" value="MetalloPept_cat_dom_sf"/>
</dbReference>
<name>A0ABU2ZUL4_9ALTE</name>
<feature type="compositionally biased region" description="Acidic residues" evidence="1">
    <location>
        <begin position="46"/>
        <end position="65"/>
    </location>
</feature>
<evidence type="ECO:0000259" key="4">
    <source>
        <dbReference type="Pfam" id="PF17148"/>
    </source>
</evidence>
<evidence type="ECO:0000313" key="6">
    <source>
        <dbReference type="Proteomes" id="UP001253545"/>
    </source>
</evidence>
<dbReference type="PANTHER" id="PTHR38478:SF1">
    <property type="entry name" value="ZINC DEPENDENT METALLOPROTEASE DOMAIN LIPOPROTEIN"/>
    <property type="match status" value="1"/>
</dbReference>
<dbReference type="Pfam" id="PF16313">
    <property type="entry name" value="DUF4953"/>
    <property type="match status" value="1"/>
</dbReference>
<feature type="signal peptide" evidence="2">
    <location>
        <begin position="1"/>
        <end position="24"/>
    </location>
</feature>
<dbReference type="GO" id="GO:0008237">
    <property type="term" value="F:metallopeptidase activity"/>
    <property type="evidence" value="ECO:0007669"/>
    <property type="project" value="UniProtKB-KW"/>
</dbReference>
<comment type="caution">
    <text evidence="5">The sequence shown here is derived from an EMBL/GenBank/DDBJ whole genome shotgun (WGS) entry which is preliminary data.</text>
</comment>
<gene>
    <name evidence="5" type="ORF">RM552_12815</name>
</gene>
<dbReference type="Pfam" id="PF17148">
    <property type="entry name" value="DUF5117"/>
    <property type="match status" value="1"/>
</dbReference>
<feature type="region of interest" description="Disordered" evidence="1">
    <location>
        <begin position="25"/>
        <end position="65"/>
    </location>
</feature>
<dbReference type="InterPro" id="IPR032534">
    <property type="entry name" value="EcxA_zinc-bd"/>
</dbReference>
<keyword evidence="6" id="KW-1185">Reference proteome</keyword>
<organism evidence="5 6">
    <name type="scientific">Glaciecola petra</name>
    <dbReference type="NCBI Taxonomy" id="3075602"/>
    <lineage>
        <taxon>Bacteria</taxon>
        <taxon>Pseudomonadati</taxon>
        <taxon>Pseudomonadota</taxon>
        <taxon>Gammaproteobacteria</taxon>
        <taxon>Alteromonadales</taxon>
        <taxon>Alteromonadaceae</taxon>
        <taxon>Glaciecola</taxon>
    </lineage>
</organism>